<reference evidence="1 2" key="1">
    <citation type="journal article" date="2011" name="Syst. Appl. Microbiol.">
        <title>Defluviimonas denitrificans gen. nov., sp. nov., and Pararhodobacter aggregans gen. nov., sp. nov., non-phototrophic Rhodobacteraceae from the biofilter of a marine aquaculture.</title>
        <authorList>
            <person name="Foesel B.U."/>
            <person name="Drake H.L."/>
            <person name="Schramm A."/>
        </authorList>
    </citation>
    <scope>NUCLEOTIDE SEQUENCE [LARGE SCALE GENOMIC DNA]</scope>
    <source>
        <strain evidence="1 2">D1-19</strain>
    </source>
</reference>
<dbReference type="Gene3D" id="1.10.287.470">
    <property type="entry name" value="Helix hairpin bin"/>
    <property type="match status" value="1"/>
</dbReference>
<dbReference type="Gene3D" id="2.40.30.170">
    <property type="match status" value="1"/>
</dbReference>
<comment type="caution">
    <text evidence="1">The sequence shown here is derived from an EMBL/GenBank/DDBJ whole genome shotgun (WGS) entry which is preliminary data.</text>
</comment>
<dbReference type="Proteomes" id="UP000244810">
    <property type="component" value="Unassembled WGS sequence"/>
</dbReference>
<protein>
    <submittedName>
        <fullName evidence="1">Uncharacterized protein</fullName>
    </submittedName>
</protein>
<sequence length="151" mass="15548">MGSNMARRSLSTLLVLALLAKNAISRERSDTAHDELLLADAGGPEARALVTRKRLEPDFATRRSPINGHVSAGLADIGGLAAPGGDGALAAVQALYTVFVDLRLPADVLDAALIAAADGLGPLRLLVSWHGAAPLTGLVRSSDVIVDPGNR</sequence>
<dbReference type="Gene3D" id="2.40.50.100">
    <property type="match status" value="1"/>
</dbReference>
<gene>
    <name evidence="1" type="ORF">DDE23_09580</name>
</gene>
<dbReference type="SUPFAM" id="SSF111369">
    <property type="entry name" value="HlyD-like secretion proteins"/>
    <property type="match status" value="1"/>
</dbReference>
<name>A0A2T7USP8_9RHOB</name>
<evidence type="ECO:0000313" key="1">
    <source>
        <dbReference type="EMBL" id="PVE47684.1"/>
    </source>
</evidence>
<evidence type="ECO:0000313" key="2">
    <source>
        <dbReference type="Proteomes" id="UP000244810"/>
    </source>
</evidence>
<dbReference type="EMBL" id="QDDR01000004">
    <property type="protein sequence ID" value="PVE47684.1"/>
    <property type="molecule type" value="Genomic_DNA"/>
</dbReference>
<keyword evidence="2" id="KW-1185">Reference proteome</keyword>
<organism evidence="1 2">
    <name type="scientific">Pararhodobacter aggregans</name>
    <dbReference type="NCBI Taxonomy" id="404875"/>
    <lineage>
        <taxon>Bacteria</taxon>
        <taxon>Pseudomonadati</taxon>
        <taxon>Pseudomonadota</taxon>
        <taxon>Alphaproteobacteria</taxon>
        <taxon>Rhodobacterales</taxon>
        <taxon>Paracoccaceae</taxon>
        <taxon>Pararhodobacter</taxon>
    </lineage>
</organism>
<proteinExistence type="predicted"/>
<dbReference type="AlphaFoldDB" id="A0A2T7USP8"/>
<accession>A0A2T7USP8</accession>